<reference evidence="2" key="1">
    <citation type="submission" date="2024-06" db="EMBL/GenBank/DDBJ databases">
        <title>Complete genome sequence of the cellulolytic actinobacterium, Cellulosimicrobium ES-005.</title>
        <authorList>
            <person name="Matthews C.T."/>
            <person name="Underwood K.D."/>
            <person name="Ghanchi K.M."/>
            <person name="Fields S.D."/>
            <person name="Gardner S.G."/>
        </authorList>
    </citation>
    <scope>NUCLEOTIDE SEQUENCE</scope>
    <source>
        <strain evidence="2">ES-005</strain>
    </source>
</reference>
<gene>
    <name evidence="2" type="ORF">ABRQ22_11010</name>
</gene>
<organism evidence="2">
    <name type="scientific">Cellulosimicrobium sp. ES-005</name>
    <dbReference type="NCBI Taxonomy" id="3163031"/>
    <lineage>
        <taxon>Bacteria</taxon>
        <taxon>Bacillati</taxon>
        <taxon>Actinomycetota</taxon>
        <taxon>Actinomycetes</taxon>
        <taxon>Micrococcales</taxon>
        <taxon>Promicromonosporaceae</taxon>
        <taxon>Cellulosimicrobium</taxon>
    </lineage>
</organism>
<dbReference type="Gene3D" id="1.10.10.10">
    <property type="entry name" value="Winged helix-like DNA-binding domain superfamily/Winged helix DNA-binding domain"/>
    <property type="match status" value="1"/>
</dbReference>
<dbReference type="SUPFAM" id="SSF53067">
    <property type="entry name" value="Actin-like ATPase domain"/>
    <property type="match status" value="1"/>
</dbReference>
<evidence type="ECO:0000313" key="2">
    <source>
        <dbReference type="EMBL" id="XCH28135.1"/>
    </source>
</evidence>
<sequence>MRQTPNRGDLSGAATLALVGSRGPRSRAAIARELGVSPATVTQVTKDLVDRGLLVELETVPSTGGRPGRLLGLADGPAPRAIGAKVTADHVAIVSVGFDGSTFDQSSHPFDPASPDALDTLGRLLRETVDAQEGPVLGAGVGLPGSVDSQASGVVVAPTLGWNGVPVGASLRRALDLPVLVENDVNTLAVAEQLYGVGRDHSSFLVLTIGRGIGSGLVVDGTIRRGAAGGAGEIGHFPVHDDGPPCTCGNVGCLESFIGDDALRARAVTAGILRPGETVADLAVRAEAGDPAARDLYRDAGRMLGRTLAGVVHLLDPELVILLGEGIGAWAHWRSGFDAAFRAHLLPSRRAMPFVVEPWADDKWALGAAALVLATPFDAAGASGEQGRLVVARLHSDVGAEPTPTAARRA</sequence>
<dbReference type="PROSITE" id="PS01125">
    <property type="entry name" value="ROK"/>
    <property type="match status" value="1"/>
</dbReference>
<dbReference type="AlphaFoldDB" id="A0AAU8FW62"/>
<name>A0AAU8FW62_9MICO</name>
<proteinExistence type="inferred from homology"/>
<evidence type="ECO:0000256" key="1">
    <source>
        <dbReference type="ARBA" id="ARBA00006479"/>
    </source>
</evidence>
<protein>
    <submittedName>
        <fullName evidence="2">ROK family protein</fullName>
    </submittedName>
</protein>
<dbReference type="EMBL" id="CP159290">
    <property type="protein sequence ID" value="XCH28135.1"/>
    <property type="molecule type" value="Genomic_DNA"/>
</dbReference>
<dbReference type="InterPro" id="IPR043129">
    <property type="entry name" value="ATPase_NBD"/>
</dbReference>
<accession>A0AAU8FW62</accession>
<dbReference type="Pfam" id="PF00480">
    <property type="entry name" value="ROK"/>
    <property type="match status" value="1"/>
</dbReference>
<dbReference type="SUPFAM" id="SSF46785">
    <property type="entry name" value="Winged helix' DNA-binding domain"/>
    <property type="match status" value="1"/>
</dbReference>
<dbReference type="RefSeq" id="WP_353706755.1">
    <property type="nucleotide sequence ID" value="NZ_CP159290.1"/>
</dbReference>
<dbReference type="PANTHER" id="PTHR18964:SF149">
    <property type="entry name" value="BIFUNCTIONAL UDP-N-ACETYLGLUCOSAMINE 2-EPIMERASE_N-ACETYLMANNOSAMINE KINASE"/>
    <property type="match status" value="1"/>
</dbReference>
<dbReference type="InterPro" id="IPR049874">
    <property type="entry name" value="ROK_cs"/>
</dbReference>
<comment type="similarity">
    <text evidence="1">Belongs to the ROK (NagC/XylR) family.</text>
</comment>
<dbReference type="InterPro" id="IPR036388">
    <property type="entry name" value="WH-like_DNA-bd_sf"/>
</dbReference>
<dbReference type="InterPro" id="IPR000600">
    <property type="entry name" value="ROK"/>
</dbReference>
<dbReference type="Gene3D" id="3.30.420.40">
    <property type="match status" value="2"/>
</dbReference>
<dbReference type="PANTHER" id="PTHR18964">
    <property type="entry name" value="ROK (REPRESSOR, ORF, KINASE) FAMILY"/>
    <property type="match status" value="1"/>
</dbReference>
<dbReference type="InterPro" id="IPR036390">
    <property type="entry name" value="WH_DNA-bd_sf"/>
</dbReference>